<dbReference type="AlphaFoldDB" id="A0A5B7F8V3"/>
<comment type="caution">
    <text evidence="2">The sequence shown here is derived from an EMBL/GenBank/DDBJ whole genome shotgun (WGS) entry which is preliminary data.</text>
</comment>
<gene>
    <name evidence="2" type="ORF">E2C01_035307</name>
</gene>
<feature type="region of interest" description="Disordered" evidence="1">
    <location>
        <begin position="174"/>
        <end position="246"/>
    </location>
</feature>
<feature type="compositionally biased region" description="Polar residues" evidence="1">
    <location>
        <begin position="209"/>
        <end position="221"/>
    </location>
</feature>
<organism evidence="2 3">
    <name type="scientific">Portunus trituberculatus</name>
    <name type="common">Swimming crab</name>
    <name type="synonym">Neptunus trituberculatus</name>
    <dbReference type="NCBI Taxonomy" id="210409"/>
    <lineage>
        <taxon>Eukaryota</taxon>
        <taxon>Metazoa</taxon>
        <taxon>Ecdysozoa</taxon>
        <taxon>Arthropoda</taxon>
        <taxon>Crustacea</taxon>
        <taxon>Multicrustacea</taxon>
        <taxon>Malacostraca</taxon>
        <taxon>Eumalacostraca</taxon>
        <taxon>Eucarida</taxon>
        <taxon>Decapoda</taxon>
        <taxon>Pleocyemata</taxon>
        <taxon>Brachyura</taxon>
        <taxon>Eubrachyura</taxon>
        <taxon>Portunoidea</taxon>
        <taxon>Portunidae</taxon>
        <taxon>Portuninae</taxon>
        <taxon>Portunus</taxon>
    </lineage>
</organism>
<keyword evidence="3" id="KW-1185">Reference proteome</keyword>
<name>A0A5B7F8V3_PORTR</name>
<feature type="compositionally biased region" description="Polar residues" evidence="1">
    <location>
        <begin position="86"/>
        <end position="100"/>
    </location>
</feature>
<accession>A0A5B7F8V3</accession>
<feature type="region of interest" description="Disordered" evidence="1">
    <location>
        <begin position="52"/>
        <end position="151"/>
    </location>
</feature>
<feature type="region of interest" description="Disordered" evidence="1">
    <location>
        <begin position="260"/>
        <end position="310"/>
    </location>
</feature>
<sequence length="310" mass="32423">MALFLCARYRGFRSFVSTDNNNAVGVAVDRNVVVRDLDKTIYSLFSYLSSNSPSPRGGLPAGGVPEGDTGSSPFRPVAAVEATPRSDLTTPQGSFQTISGDTPPPLPERGPPSEAVFKGTSTASPSPSPSHWVAGRPGSAKDRKSAISSKASSDIELVNLCKSECVRDAGIRGSLRDRTSSHNGRDSASDGVPGGQCPSIKRPRRGNKLGSTRQRVSGQSQQDDKADTNGRVASTLHSQTQQGPAARVLDHHYSEIDIYEAANNTGSTTRSASATLSTNSAETSPPPVPPHLTGSGAESPYLVQQQAHAG</sequence>
<dbReference type="Proteomes" id="UP000324222">
    <property type="component" value="Unassembled WGS sequence"/>
</dbReference>
<protein>
    <submittedName>
        <fullName evidence="2">Uncharacterized protein</fullName>
    </submittedName>
</protein>
<evidence type="ECO:0000313" key="3">
    <source>
        <dbReference type="Proteomes" id="UP000324222"/>
    </source>
</evidence>
<dbReference type="EMBL" id="VSRR010005158">
    <property type="protein sequence ID" value="MPC41706.1"/>
    <property type="molecule type" value="Genomic_DNA"/>
</dbReference>
<feature type="compositionally biased region" description="Basic and acidic residues" evidence="1">
    <location>
        <begin position="174"/>
        <end position="188"/>
    </location>
</feature>
<evidence type="ECO:0000256" key="1">
    <source>
        <dbReference type="SAM" id="MobiDB-lite"/>
    </source>
</evidence>
<evidence type="ECO:0000313" key="2">
    <source>
        <dbReference type="EMBL" id="MPC41706.1"/>
    </source>
</evidence>
<reference evidence="2 3" key="1">
    <citation type="submission" date="2019-05" db="EMBL/GenBank/DDBJ databases">
        <title>Another draft genome of Portunus trituberculatus and its Hox gene families provides insights of decapod evolution.</title>
        <authorList>
            <person name="Jeong J.-H."/>
            <person name="Song I."/>
            <person name="Kim S."/>
            <person name="Choi T."/>
            <person name="Kim D."/>
            <person name="Ryu S."/>
            <person name="Kim W."/>
        </authorList>
    </citation>
    <scope>NUCLEOTIDE SEQUENCE [LARGE SCALE GENOMIC DNA]</scope>
    <source>
        <tissue evidence="2">Muscle</tissue>
    </source>
</reference>
<feature type="compositionally biased region" description="Polar residues" evidence="1">
    <location>
        <begin position="231"/>
        <end position="243"/>
    </location>
</feature>
<proteinExistence type="predicted"/>
<feature type="compositionally biased region" description="Low complexity" evidence="1">
    <location>
        <begin position="261"/>
        <end position="283"/>
    </location>
</feature>